<proteinExistence type="predicted"/>
<sequence length="465" mass="51189">MSKNLRFRDLLLFMLVVALSMLGFVKKARAIPSFSRQTGLSCDVCHTVFPHLTPFGRDFKLHGYTYDYSKLIKFARNQYKQQASEEGFLPNLAVNQIPMLSMRVKSQYSHMKGGSNVPSKTKFNLVKGSSLYFAGEIAPDIGTFTELTGINDEGGSLTLGGFDLALVGPNEKLGPYNLTFGLRGEDMVGFSDPTNSIGNWGALLHGFSGGISSRNRFFEAFAPSPLEGGEIYAMLGGFTHGGLYAAFGLYHPTSGEVGKTSPTYVVLTNPGSDSATFDGTSNVDEYGRLAYFFPEFDHIYTEIGTFGYFGHENITASEAPGTGQYSDAVKEYGLDGQLQYIDSHNLFEIFASFIHDKNGSFYGHDISNGQLINGSAVAANNFSINADYYYNRTYGIYAKYTYQHSSELKDLNVSGEAMGLSWYPYQNVNLRLEEDIYNKDNPDVAATGGSASNYDTTRVMLQYAF</sequence>
<name>A0A1X4XUA2_9BACT</name>
<dbReference type="AlphaFoldDB" id="A0A1X4XUA2"/>
<dbReference type="RefSeq" id="WP_086034773.1">
    <property type="nucleotide sequence ID" value="NZ_MDSU01000020.1"/>
</dbReference>
<keyword evidence="2" id="KW-1185">Reference proteome</keyword>
<evidence type="ECO:0000313" key="1">
    <source>
        <dbReference type="EMBL" id="OSS41111.1"/>
    </source>
</evidence>
<accession>A0A1X4XUA2</accession>
<dbReference type="OrthoDB" id="5391020at2"/>
<dbReference type="EMBL" id="MDSU01000020">
    <property type="protein sequence ID" value="OSS41111.1"/>
    <property type="molecule type" value="Genomic_DNA"/>
</dbReference>
<reference evidence="1 2" key="1">
    <citation type="journal article" date="2017" name="Front. Microbiol.">
        <title>Genome Sequence of Desulfurella amilsii Strain TR1 and Comparative Genomics of Desulfurellaceae Family.</title>
        <authorList>
            <person name="Florentino A.P."/>
            <person name="Stams A.J."/>
            <person name="Sanchez-Andrea I."/>
        </authorList>
    </citation>
    <scope>NUCLEOTIDE SEQUENCE [LARGE SCALE GENOMIC DNA]</scope>
    <source>
        <strain evidence="1 2">TR1</strain>
    </source>
</reference>
<gene>
    <name evidence="1" type="ORF">DESAMIL20_2049</name>
</gene>
<comment type="caution">
    <text evidence="1">The sequence shown here is derived from an EMBL/GenBank/DDBJ whole genome shotgun (WGS) entry which is preliminary data.</text>
</comment>
<evidence type="ECO:0000313" key="2">
    <source>
        <dbReference type="Proteomes" id="UP000194141"/>
    </source>
</evidence>
<protein>
    <submittedName>
        <fullName evidence="1">Cytochrome c</fullName>
    </submittedName>
</protein>
<dbReference type="Proteomes" id="UP000194141">
    <property type="component" value="Unassembled WGS sequence"/>
</dbReference>
<dbReference type="STRING" id="1562698.DESAMIL20_2049"/>
<organism evidence="1 2">
    <name type="scientific">Desulfurella amilsii</name>
    <dbReference type="NCBI Taxonomy" id="1562698"/>
    <lineage>
        <taxon>Bacteria</taxon>
        <taxon>Pseudomonadati</taxon>
        <taxon>Campylobacterota</taxon>
        <taxon>Desulfurellia</taxon>
        <taxon>Desulfurellales</taxon>
        <taxon>Desulfurellaceae</taxon>
        <taxon>Desulfurella</taxon>
    </lineage>
</organism>